<dbReference type="Proteomes" id="UP000240883">
    <property type="component" value="Unassembled WGS sequence"/>
</dbReference>
<proteinExistence type="predicted"/>
<dbReference type="PANTHER" id="PTHR39613">
    <property type="entry name" value="ANCHORED CELL WALL PROTEIN, PUTATIVE (AFU_ORTHOLOGUE AFUA_4G08960)-RELATED"/>
    <property type="match status" value="1"/>
</dbReference>
<dbReference type="PANTHER" id="PTHR39613:SF1">
    <property type="entry name" value="ANCHORED CELL WALL PROTEIN, PUTATIVE (AFU_ORTHOLOGUE AFUA_4G08960)-RELATED"/>
    <property type="match status" value="1"/>
</dbReference>
<dbReference type="EMBL" id="KZ678142">
    <property type="protein sequence ID" value="PSN62265.1"/>
    <property type="molecule type" value="Genomic_DNA"/>
</dbReference>
<name>A0A2T2N9Z4_CORCC</name>
<gene>
    <name evidence="2" type="ORF">BS50DRAFT_453004</name>
</gene>
<keyword evidence="3" id="KW-1185">Reference proteome</keyword>
<dbReference type="STRING" id="1448308.A0A2T2N9Z4"/>
<dbReference type="OrthoDB" id="4657524at2759"/>
<evidence type="ECO:0000313" key="3">
    <source>
        <dbReference type="Proteomes" id="UP000240883"/>
    </source>
</evidence>
<feature type="non-terminal residue" evidence="2">
    <location>
        <position position="1"/>
    </location>
</feature>
<reference evidence="2 3" key="1">
    <citation type="journal article" date="2018" name="Front. Microbiol.">
        <title>Genome-Wide Analysis of Corynespora cassiicola Leaf Fall Disease Putative Effectors.</title>
        <authorList>
            <person name="Lopez D."/>
            <person name="Ribeiro S."/>
            <person name="Label P."/>
            <person name="Fumanal B."/>
            <person name="Venisse J.S."/>
            <person name="Kohler A."/>
            <person name="de Oliveira R.R."/>
            <person name="Labutti K."/>
            <person name="Lipzen A."/>
            <person name="Lail K."/>
            <person name="Bauer D."/>
            <person name="Ohm R.A."/>
            <person name="Barry K.W."/>
            <person name="Spatafora J."/>
            <person name="Grigoriev I.V."/>
            <person name="Martin F.M."/>
            <person name="Pujade-Renaud V."/>
        </authorList>
    </citation>
    <scope>NUCLEOTIDE SEQUENCE [LARGE SCALE GENOMIC DNA]</scope>
    <source>
        <strain evidence="2 3">Philippines</strain>
    </source>
</reference>
<evidence type="ECO:0000259" key="1">
    <source>
        <dbReference type="Pfam" id="PF09792"/>
    </source>
</evidence>
<protein>
    <recommendedName>
        <fullName evidence="1">Ubiquitin 3 binding protein But2 C-terminal domain-containing protein</fullName>
    </recommendedName>
</protein>
<dbReference type="Pfam" id="PF09792">
    <property type="entry name" value="But2"/>
    <property type="match status" value="1"/>
</dbReference>
<dbReference type="AlphaFoldDB" id="A0A2T2N9Z4"/>
<accession>A0A2T2N9Z4</accession>
<feature type="domain" description="Ubiquitin 3 binding protein But2 C-terminal" evidence="1">
    <location>
        <begin position="10"/>
        <end position="160"/>
    </location>
</feature>
<feature type="non-terminal residue" evidence="2">
    <location>
        <position position="171"/>
    </location>
</feature>
<evidence type="ECO:0000313" key="2">
    <source>
        <dbReference type="EMBL" id="PSN62265.1"/>
    </source>
</evidence>
<dbReference type="InterPro" id="IPR018620">
    <property type="entry name" value="Ubiquitin3-bd_protein_But2_C"/>
</dbReference>
<organism evidence="2 3">
    <name type="scientific">Corynespora cassiicola Philippines</name>
    <dbReference type="NCBI Taxonomy" id="1448308"/>
    <lineage>
        <taxon>Eukaryota</taxon>
        <taxon>Fungi</taxon>
        <taxon>Dikarya</taxon>
        <taxon>Ascomycota</taxon>
        <taxon>Pezizomycotina</taxon>
        <taxon>Dothideomycetes</taxon>
        <taxon>Pleosporomycetidae</taxon>
        <taxon>Pleosporales</taxon>
        <taxon>Corynesporascaceae</taxon>
        <taxon>Corynespora</taxon>
    </lineage>
</organism>
<sequence length="171" mass="18569">AAASTLLGREFPHLIVPVKRTEPDRPFGTQYLGPSSIGAKRLTPSQVYTEISFDVPSNAASWCSLSVFIDPETQAPWTLWGSKPFRFNVSALPPKMSEHKDSWNGRPQPHAWVATVEVGNAAGAAVIDGGTFACAKGQVAQFLLHPATDGDGGLTWFELDRPLHGITYDMY</sequence>